<dbReference type="GO" id="GO:0061025">
    <property type="term" value="P:membrane fusion"/>
    <property type="evidence" value="ECO:0007669"/>
    <property type="project" value="TreeGrafter"/>
</dbReference>
<evidence type="ECO:0000256" key="3">
    <source>
        <dbReference type="ARBA" id="ARBA00022737"/>
    </source>
</evidence>
<name>G3H1R8_CRIGR</name>
<proteinExistence type="predicted"/>
<evidence type="ECO:0000313" key="7">
    <source>
        <dbReference type="Proteomes" id="UP000001075"/>
    </source>
</evidence>
<dbReference type="SUPFAM" id="SSF49562">
    <property type="entry name" value="C2 domain (Calcium/lipid-binding domain, CaLB)"/>
    <property type="match status" value="1"/>
</dbReference>
<evidence type="ECO:0000256" key="5">
    <source>
        <dbReference type="ARBA" id="ARBA00023136"/>
    </source>
</evidence>
<organism evidence="6 7">
    <name type="scientific">Cricetulus griseus</name>
    <name type="common">Chinese hamster</name>
    <name type="synonym">Cricetulus barabensis griseus</name>
    <dbReference type="NCBI Taxonomy" id="10029"/>
    <lineage>
        <taxon>Eukaryota</taxon>
        <taxon>Metazoa</taxon>
        <taxon>Chordata</taxon>
        <taxon>Craniata</taxon>
        <taxon>Vertebrata</taxon>
        <taxon>Euteleostomi</taxon>
        <taxon>Mammalia</taxon>
        <taxon>Eutheria</taxon>
        <taxon>Euarchontoglires</taxon>
        <taxon>Glires</taxon>
        <taxon>Rodentia</taxon>
        <taxon>Myomorpha</taxon>
        <taxon>Muroidea</taxon>
        <taxon>Cricetidae</taxon>
        <taxon>Cricetinae</taxon>
        <taxon>Cricetulus</taxon>
    </lineage>
</organism>
<sequence>MYELKCNIPLEKDLEIQLYDFDLVTSDDEIGMTVIDLENRLLSGFGARCGLSNCYCK</sequence>
<gene>
    <name evidence="6" type="ORF">I79_004100</name>
</gene>
<dbReference type="PANTHER" id="PTHR12546:SF34">
    <property type="entry name" value="FER-1-LIKE PROTEIN 5"/>
    <property type="match status" value="1"/>
</dbReference>
<dbReference type="InParanoid" id="G3H1R8"/>
<accession>G3H1R8</accession>
<dbReference type="GO" id="GO:0007009">
    <property type="term" value="P:plasma membrane organization"/>
    <property type="evidence" value="ECO:0007669"/>
    <property type="project" value="TreeGrafter"/>
</dbReference>
<dbReference type="GO" id="GO:0016020">
    <property type="term" value="C:membrane"/>
    <property type="evidence" value="ECO:0007669"/>
    <property type="project" value="UniProtKB-SubCell"/>
</dbReference>
<dbReference type="InterPro" id="IPR035892">
    <property type="entry name" value="C2_domain_sf"/>
</dbReference>
<keyword evidence="3" id="KW-0677">Repeat</keyword>
<evidence type="ECO:0000256" key="4">
    <source>
        <dbReference type="ARBA" id="ARBA00022989"/>
    </source>
</evidence>
<keyword evidence="5" id="KW-0472">Membrane</keyword>
<evidence type="ECO:0000313" key="6">
    <source>
        <dbReference type="EMBL" id="EGW06460.1"/>
    </source>
</evidence>
<evidence type="ECO:0000256" key="2">
    <source>
        <dbReference type="ARBA" id="ARBA00022692"/>
    </source>
</evidence>
<dbReference type="eggNOG" id="KOG1326">
    <property type="taxonomic scope" value="Eukaryota"/>
</dbReference>
<evidence type="ECO:0000256" key="1">
    <source>
        <dbReference type="ARBA" id="ARBA00004370"/>
    </source>
</evidence>
<dbReference type="InterPro" id="IPR037721">
    <property type="entry name" value="Ferlin"/>
</dbReference>
<dbReference type="STRING" id="10029.G3H1R8"/>
<keyword evidence="4" id="KW-1133">Transmembrane helix</keyword>
<protein>
    <submittedName>
        <fullName evidence="6">Fer-1-like protein 5</fullName>
    </submittedName>
</protein>
<dbReference type="AlphaFoldDB" id="G3H1R8"/>
<dbReference type="EMBL" id="JH000108">
    <property type="protein sequence ID" value="EGW06460.1"/>
    <property type="molecule type" value="Genomic_DNA"/>
</dbReference>
<reference evidence="7" key="1">
    <citation type="journal article" date="2011" name="Nat. Biotechnol.">
        <title>The genomic sequence of the Chinese hamster ovary (CHO)-K1 cell line.</title>
        <authorList>
            <person name="Xu X."/>
            <person name="Nagarajan H."/>
            <person name="Lewis N.E."/>
            <person name="Pan S."/>
            <person name="Cai Z."/>
            <person name="Liu X."/>
            <person name="Chen W."/>
            <person name="Xie M."/>
            <person name="Wang W."/>
            <person name="Hammond S."/>
            <person name="Andersen M.R."/>
            <person name="Neff N."/>
            <person name="Passarelli B."/>
            <person name="Koh W."/>
            <person name="Fan H.C."/>
            <person name="Wang J."/>
            <person name="Gui Y."/>
            <person name="Lee K.H."/>
            <person name="Betenbaugh M.J."/>
            <person name="Quake S.R."/>
            <person name="Famili I."/>
            <person name="Palsson B.O."/>
            <person name="Wang J."/>
        </authorList>
    </citation>
    <scope>NUCLEOTIDE SEQUENCE [LARGE SCALE GENOMIC DNA]</scope>
    <source>
        <strain evidence="7">CHO K1 cell line</strain>
    </source>
</reference>
<comment type="subcellular location">
    <subcellularLocation>
        <location evidence="1">Membrane</location>
    </subcellularLocation>
</comment>
<keyword evidence="2" id="KW-0812">Transmembrane</keyword>
<dbReference type="Proteomes" id="UP000001075">
    <property type="component" value="Unassembled WGS sequence"/>
</dbReference>
<dbReference type="PANTHER" id="PTHR12546">
    <property type="entry name" value="FER-1-LIKE"/>
    <property type="match status" value="1"/>
</dbReference>